<gene>
    <name evidence="2" type="ORF">RM446_10100</name>
</gene>
<dbReference type="Gene3D" id="1.10.10.2840">
    <property type="entry name" value="PucR C-terminal helix-turn-helix domain"/>
    <property type="match status" value="2"/>
</dbReference>
<name>A0ABU2KTJ2_9ACTN</name>
<dbReference type="InterPro" id="IPR042070">
    <property type="entry name" value="PucR_C-HTH_sf"/>
</dbReference>
<sequence length="509" mass="55580">MQRAVNAADGMQRLLRWLVHRFGGKAAVLDAGGLVRSAFPADAGGAAWAESLPAAAGRDARRRPGQGVQSVLERRTRSAVLEAGLYETHVIALNDDRPGPALLVSVPGRLPIGASCLLIDAAGLLGLRWRVDEAERQRRVLAVADNRAREAVVQLLIAGATAEATRVADVLTPSLPERVCVLVVDSPPERRKDVVKRCVTASKSTAWVLRCRVYTRHTIVVAPSGAASGGRPSARTRFDAALRDLIDETSEIRIGESPGLDLGDVGIGYEQAFQAVAAQREAERHAVFDERGELPRVLGEGARLWARAHLSPLLDYVPERRQDPDSRELLSTLRAWLDFRGGAGRQLNLHRNTVNSRLRRVEALLGVTLTDLMASARLHLALRIIAEHRVPPTPDTAAPPDLAALLDTEPVRRWADELLKPIRDGRYDCLEPTLHTWLDCDANLESTAAELRVSPTGVRKRLVKLENALGRSLLKGPSARYDLAIAMSVADNHCRSRGFRPVRAPVRPM</sequence>
<evidence type="ECO:0000313" key="2">
    <source>
        <dbReference type="EMBL" id="MDT0302458.1"/>
    </source>
</evidence>
<dbReference type="PANTHER" id="PTHR33744">
    <property type="entry name" value="CARBOHYDRATE DIACID REGULATOR"/>
    <property type="match status" value="1"/>
</dbReference>
<dbReference type="EMBL" id="JAVREK010000008">
    <property type="protein sequence ID" value="MDT0302458.1"/>
    <property type="molecule type" value="Genomic_DNA"/>
</dbReference>
<proteinExistence type="predicted"/>
<feature type="domain" description="PucR C-terminal helix-turn-helix" evidence="1">
    <location>
        <begin position="432"/>
        <end position="487"/>
    </location>
</feature>
<protein>
    <submittedName>
        <fullName evidence="2">Helix-turn-helix domain-containing protein</fullName>
    </submittedName>
</protein>
<dbReference type="RefSeq" id="WP_311544941.1">
    <property type="nucleotide sequence ID" value="NZ_JAVREK010000008.1"/>
</dbReference>
<dbReference type="PANTHER" id="PTHR33744:SF1">
    <property type="entry name" value="DNA-BINDING TRANSCRIPTIONAL ACTIVATOR ADER"/>
    <property type="match status" value="1"/>
</dbReference>
<comment type="caution">
    <text evidence="2">The sequence shown here is derived from an EMBL/GenBank/DDBJ whole genome shotgun (WGS) entry which is preliminary data.</text>
</comment>
<keyword evidence="3" id="KW-1185">Reference proteome</keyword>
<feature type="domain" description="PucR C-terminal helix-turn-helix" evidence="1">
    <location>
        <begin position="329"/>
        <end position="384"/>
    </location>
</feature>
<dbReference type="Proteomes" id="UP001183226">
    <property type="component" value="Unassembled WGS sequence"/>
</dbReference>
<dbReference type="Pfam" id="PF13556">
    <property type="entry name" value="HTH_30"/>
    <property type="match status" value="2"/>
</dbReference>
<accession>A0ABU2KTJ2</accession>
<organism evidence="2 3">
    <name type="scientific">Streptomonospora wellingtoniae</name>
    <dbReference type="NCBI Taxonomy" id="3075544"/>
    <lineage>
        <taxon>Bacteria</taxon>
        <taxon>Bacillati</taxon>
        <taxon>Actinomycetota</taxon>
        <taxon>Actinomycetes</taxon>
        <taxon>Streptosporangiales</taxon>
        <taxon>Nocardiopsidaceae</taxon>
        <taxon>Streptomonospora</taxon>
    </lineage>
</organism>
<dbReference type="InterPro" id="IPR051448">
    <property type="entry name" value="CdaR-like_regulators"/>
</dbReference>
<evidence type="ECO:0000313" key="3">
    <source>
        <dbReference type="Proteomes" id="UP001183226"/>
    </source>
</evidence>
<reference evidence="3" key="1">
    <citation type="submission" date="2023-07" db="EMBL/GenBank/DDBJ databases">
        <title>30 novel species of actinomycetes from the DSMZ collection.</title>
        <authorList>
            <person name="Nouioui I."/>
        </authorList>
    </citation>
    <scope>NUCLEOTIDE SEQUENCE [LARGE SCALE GENOMIC DNA]</scope>
    <source>
        <strain evidence="3">DSM 45055</strain>
    </source>
</reference>
<dbReference type="InterPro" id="IPR025736">
    <property type="entry name" value="PucR_C-HTH_dom"/>
</dbReference>
<evidence type="ECO:0000259" key="1">
    <source>
        <dbReference type="Pfam" id="PF13556"/>
    </source>
</evidence>